<protein>
    <recommendedName>
        <fullName evidence="8">AB hydrolase-1 domain-containing protein</fullName>
    </recommendedName>
</protein>
<evidence type="ECO:0008006" key="8">
    <source>
        <dbReference type="Google" id="ProtNLM"/>
    </source>
</evidence>
<dbReference type="InterPro" id="IPR013595">
    <property type="entry name" value="Pept_S33_TAP-like_C"/>
</dbReference>
<dbReference type="InterPro" id="IPR051601">
    <property type="entry name" value="Serine_prot/Carboxylest_S33"/>
</dbReference>
<evidence type="ECO:0000259" key="4">
    <source>
        <dbReference type="Pfam" id="PF00561"/>
    </source>
</evidence>
<accession>A0ABN4DD11</accession>
<proteinExistence type="inferred from homology"/>
<feature type="domain" description="Peptidase S33 tripeptidyl aminopeptidase-like C-terminal" evidence="5">
    <location>
        <begin position="416"/>
        <end position="499"/>
    </location>
</feature>
<evidence type="ECO:0000256" key="1">
    <source>
        <dbReference type="ARBA" id="ARBA00010088"/>
    </source>
</evidence>
<evidence type="ECO:0000256" key="2">
    <source>
        <dbReference type="ARBA" id="ARBA00022729"/>
    </source>
</evidence>
<feature type="domain" description="AB hydrolase-1" evidence="4">
    <location>
        <begin position="62"/>
        <end position="333"/>
    </location>
</feature>
<dbReference type="Gene3D" id="3.40.50.1820">
    <property type="entry name" value="alpha/beta hydrolase"/>
    <property type="match status" value="1"/>
</dbReference>
<dbReference type="InterPro" id="IPR029058">
    <property type="entry name" value="AB_hydrolase_fold"/>
</dbReference>
<sequence length="510" mass="54151">MPATATPGAHGLQWGPCPQRVDNPRAQCATVEVPMDYANPGGEQISVTALRLPATGQSQGSVFVNPGGPGGDALTTYGSSHSPLQIPEEISRDFDVIAVQPRGLPDSTPLRCLESAGPGYLAQSLFATGAANRQACETMRPGYAQQITTANTARDFDAVRAGLGAERINLLGLSYGTLLASVYATLFPQHTDKVVLDSGYSPSLMWNELMATQKGGYERALHDFFAWVAANDSTHHLGTTPLAAYQSWSRKVTAESGTNPTVVPPAAQLGDVPAGFEWAGQSAADLMTATGQQRVQLEGLASQVTNPGANQSHSPTLMMTRQLVPMPKLWDVLARHIEGTLDEQELKDISGVPDSNTELEQLAKDQLVSVTMQNIMICNEATTPAHPERYPEYLWFNYVTGDIFAAPPATFDSGAFCQGAAPITQVPSLDGSQLATRPLQLQSLGDPQTVFGKFGQMAEQMNSHVVQVDGSGHGQVGMGNPVADQLVAEYLHTGSVEATEIPGIDPSAAR</sequence>
<keyword evidence="7" id="KW-1185">Reference proteome</keyword>
<keyword evidence="2" id="KW-0732">Signal</keyword>
<comment type="similarity">
    <text evidence="1">Belongs to the peptidase S33 family.</text>
</comment>
<evidence type="ECO:0000259" key="5">
    <source>
        <dbReference type="Pfam" id="PF08386"/>
    </source>
</evidence>
<name>A0ABN4DD11_9CORY</name>
<organism evidence="6 7">
    <name type="scientific">Corynebacterium atypicum</name>
    <dbReference type="NCBI Taxonomy" id="191610"/>
    <lineage>
        <taxon>Bacteria</taxon>
        <taxon>Bacillati</taxon>
        <taxon>Actinomycetota</taxon>
        <taxon>Actinomycetes</taxon>
        <taxon>Mycobacteriales</taxon>
        <taxon>Corynebacteriaceae</taxon>
        <taxon>Corynebacterium</taxon>
    </lineage>
</organism>
<gene>
    <name evidence="6" type="ORF">CATYP_06595</name>
</gene>
<dbReference type="SUPFAM" id="SSF53474">
    <property type="entry name" value="alpha/beta-Hydrolases"/>
    <property type="match status" value="1"/>
</dbReference>
<dbReference type="Pfam" id="PF00561">
    <property type="entry name" value="Abhydrolase_1"/>
    <property type="match status" value="1"/>
</dbReference>
<dbReference type="PANTHER" id="PTHR43248">
    <property type="entry name" value="2-SUCCINYL-6-HYDROXY-2,4-CYCLOHEXADIENE-1-CARBOXYLATE SYNTHASE"/>
    <property type="match status" value="1"/>
</dbReference>
<evidence type="ECO:0000256" key="3">
    <source>
        <dbReference type="ARBA" id="ARBA00022801"/>
    </source>
</evidence>
<dbReference type="InterPro" id="IPR000073">
    <property type="entry name" value="AB_hydrolase_1"/>
</dbReference>
<keyword evidence="3" id="KW-0378">Hydrolase</keyword>
<evidence type="ECO:0000313" key="6">
    <source>
        <dbReference type="EMBL" id="AIG64329.1"/>
    </source>
</evidence>
<dbReference type="Proteomes" id="UP000028504">
    <property type="component" value="Chromosome"/>
</dbReference>
<dbReference type="PANTHER" id="PTHR43248:SF29">
    <property type="entry name" value="TRIPEPTIDYL AMINOPEPTIDASE"/>
    <property type="match status" value="1"/>
</dbReference>
<dbReference type="Pfam" id="PF08386">
    <property type="entry name" value="Abhydrolase_4"/>
    <property type="match status" value="1"/>
</dbReference>
<dbReference type="EMBL" id="CP008944">
    <property type="protein sequence ID" value="AIG64329.1"/>
    <property type="molecule type" value="Genomic_DNA"/>
</dbReference>
<evidence type="ECO:0000313" key="7">
    <source>
        <dbReference type="Proteomes" id="UP000028504"/>
    </source>
</evidence>
<reference evidence="6 7" key="1">
    <citation type="submission" date="2014-07" db="EMBL/GenBank/DDBJ databases">
        <title>Complete genome sequence of Corynebacterium atypicum DSM 44849: identifiction of the mycolic acid biosynthesis genes.</title>
        <authorList>
            <person name="Tippelt A."/>
            <person name="Mollmann S."/>
            <person name="Albersmeier A."/>
            <person name="Jaenicke S."/>
            <person name="Ruckert C."/>
            <person name="Tauch A."/>
        </authorList>
    </citation>
    <scope>NUCLEOTIDE SEQUENCE [LARGE SCALE GENOMIC DNA]</scope>
    <source>
        <strain evidence="6 7">R2070</strain>
    </source>
</reference>